<organism evidence="2 3">
    <name type="scientific">Penicillium roqueforti (strain FM164)</name>
    <dbReference type="NCBI Taxonomy" id="1365484"/>
    <lineage>
        <taxon>Eukaryota</taxon>
        <taxon>Fungi</taxon>
        <taxon>Dikarya</taxon>
        <taxon>Ascomycota</taxon>
        <taxon>Pezizomycotina</taxon>
        <taxon>Eurotiomycetes</taxon>
        <taxon>Eurotiomycetidae</taxon>
        <taxon>Eurotiales</taxon>
        <taxon>Aspergillaceae</taxon>
        <taxon>Penicillium</taxon>
    </lineage>
</organism>
<sequence length="81" mass="8730">MDISRRFYGGEGLRPLGLSDSAKSGGKTAGNGNFMAGNVMLSMERSGEPVDEVGCSRDVTHGLLTPAPDWLLLVLRHVYKH</sequence>
<protein>
    <submittedName>
        <fullName evidence="2">Uncharacterized protein</fullName>
    </submittedName>
</protein>
<accession>W6QLB4</accession>
<evidence type="ECO:0000256" key="1">
    <source>
        <dbReference type="SAM" id="MobiDB-lite"/>
    </source>
</evidence>
<evidence type="ECO:0000313" key="3">
    <source>
        <dbReference type="Proteomes" id="UP000030686"/>
    </source>
</evidence>
<gene>
    <name evidence="2" type="ORF">PROQFM164_S05g000594</name>
</gene>
<evidence type="ECO:0000313" key="2">
    <source>
        <dbReference type="EMBL" id="CDM36761.1"/>
    </source>
</evidence>
<proteinExistence type="predicted"/>
<dbReference type="AlphaFoldDB" id="W6QLB4"/>
<name>W6QLB4_PENRF</name>
<dbReference type="Proteomes" id="UP000030686">
    <property type="component" value="Unassembled WGS sequence"/>
</dbReference>
<keyword evidence="3" id="KW-1185">Reference proteome</keyword>
<dbReference type="EMBL" id="HG792019">
    <property type="protein sequence ID" value="CDM36761.1"/>
    <property type="molecule type" value="Genomic_DNA"/>
</dbReference>
<reference evidence="2" key="1">
    <citation type="journal article" date="2014" name="Nat. Commun.">
        <title>Multiple recent horizontal transfers of a large genomic region in cheese making fungi.</title>
        <authorList>
            <person name="Cheeseman K."/>
            <person name="Ropars J."/>
            <person name="Renault P."/>
            <person name="Dupont J."/>
            <person name="Gouzy J."/>
            <person name="Branca A."/>
            <person name="Abraham A.L."/>
            <person name="Ceppi M."/>
            <person name="Conseiller E."/>
            <person name="Debuchy R."/>
            <person name="Malagnac F."/>
            <person name="Goarin A."/>
            <person name="Silar P."/>
            <person name="Lacoste S."/>
            <person name="Sallet E."/>
            <person name="Bensimon A."/>
            <person name="Giraud T."/>
            <person name="Brygoo Y."/>
        </authorList>
    </citation>
    <scope>NUCLEOTIDE SEQUENCE [LARGE SCALE GENOMIC DNA]</scope>
    <source>
        <strain evidence="2">FM164</strain>
    </source>
</reference>
<feature type="region of interest" description="Disordered" evidence="1">
    <location>
        <begin position="1"/>
        <end position="30"/>
    </location>
</feature>